<dbReference type="GO" id="GO:0006412">
    <property type="term" value="P:translation"/>
    <property type="evidence" value="ECO:0007669"/>
    <property type="project" value="UniProtKB-UniRule"/>
</dbReference>
<comment type="similarity">
    <text evidence="1 7 8">Belongs to the universal ribosomal protein uS11 family.</text>
</comment>
<keyword evidence="2 7" id="KW-0699">rRNA-binding</keyword>
<dbReference type="GO" id="GO:0003735">
    <property type="term" value="F:structural constituent of ribosome"/>
    <property type="evidence" value="ECO:0007669"/>
    <property type="project" value="InterPro"/>
</dbReference>
<dbReference type="InterPro" id="IPR001971">
    <property type="entry name" value="Ribosomal_uS11"/>
</dbReference>
<comment type="caution">
    <text evidence="9">The sequence shown here is derived from an EMBL/GenBank/DDBJ whole genome shotgun (WGS) entry which is preliminary data.</text>
</comment>
<dbReference type="GO" id="GO:0005840">
    <property type="term" value="C:ribosome"/>
    <property type="evidence" value="ECO:0007669"/>
    <property type="project" value="UniProtKB-KW"/>
</dbReference>
<reference evidence="9 10" key="1">
    <citation type="submission" date="2017-07" db="EMBL/GenBank/DDBJ databases">
        <title>Recovery of genomes from metagenomes via a dereplication, aggregation, and scoring strategy.</title>
        <authorList>
            <person name="Sieber C.M."/>
            <person name="Probst A.J."/>
            <person name="Sharrar A."/>
            <person name="Thomas B.C."/>
            <person name="Hess M."/>
            <person name="Tringe S.G."/>
            <person name="Banfield J.F."/>
        </authorList>
    </citation>
    <scope>NUCLEOTIDE SEQUENCE [LARGE SCALE GENOMIC DNA]</scope>
    <source>
        <strain evidence="9">JGI_Cruoil_03_51_56</strain>
    </source>
</reference>
<dbReference type="EMBL" id="NOZP01000152">
    <property type="protein sequence ID" value="OYD14553.1"/>
    <property type="molecule type" value="Genomic_DNA"/>
</dbReference>
<evidence type="ECO:0000256" key="3">
    <source>
        <dbReference type="ARBA" id="ARBA00022884"/>
    </source>
</evidence>
<dbReference type="PROSITE" id="PS00054">
    <property type="entry name" value="RIBOSOMAL_S11"/>
    <property type="match status" value="1"/>
</dbReference>
<comment type="subunit">
    <text evidence="7">Part of the 30S ribosomal subunit. Interacts with proteins S7 and S18. Binds to IF-3.</text>
</comment>
<dbReference type="SUPFAM" id="SSF53137">
    <property type="entry name" value="Translational machinery components"/>
    <property type="match status" value="1"/>
</dbReference>
<evidence type="ECO:0000256" key="5">
    <source>
        <dbReference type="ARBA" id="ARBA00023274"/>
    </source>
</evidence>
<evidence type="ECO:0000313" key="10">
    <source>
        <dbReference type="Proteomes" id="UP000215559"/>
    </source>
</evidence>
<dbReference type="GO" id="GO:1990904">
    <property type="term" value="C:ribonucleoprotein complex"/>
    <property type="evidence" value="ECO:0007669"/>
    <property type="project" value="UniProtKB-KW"/>
</dbReference>
<dbReference type="InterPro" id="IPR036967">
    <property type="entry name" value="Ribosomal_uS11_sf"/>
</dbReference>
<evidence type="ECO:0000256" key="2">
    <source>
        <dbReference type="ARBA" id="ARBA00022730"/>
    </source>
</evidence>
<dbReference type="PIRSF" id="PIRSF002131">
    <property type="entry name" value="Ribosomal_S11"/>
    <property type="match status" value="1"/>
</dbReference>
<accession>A0A235BPY3</accession>
<dbReference type="NCBIfam" id="NF003698">
    <property type="entry name" value="PRK05309.1"/>
    <property type="match status" value="1"/>
</dbReference>
<evidence type="ECO:0000256" key="8">
    <source>
        <dbReference type="RuleBase" id="RU003629"/>
    </source>
</evidence>
<dbReference type="HAMAP" id="MF_01310">
    <property type="entry name" value="Ribosomal_uS11"/>
    <property type="match status" value="1"/>
</dbReference>
<dbReference type="GO" id="GO:0019843">
    <property type="term" value="F:rRNA binding"/>
    <property type="evidence" value="ECO:0007669"/>
    <property type="project" value="UniProtKB-UniRule"/>
</dbReference>
<evidence type="ECO:0000256" key="1">
    <source>
        <dbReference type="ARBA" id="ARBA00006194"/>
    </source>
</evidence>
<protein>
    <recommendedName>
        <fullName evidence="6 7">Small ribosomal subunit protein uS11</fullName>
    </recommendedName>
</protein>
<name>A0A235BPY3_UNCW3</name>
<dbReference type="NCBIfam" id="TIGR03632">
    <property type="entry name" value="uS11_bact"/>
    <property type="match status" value="1"/>
</dbReference>
<dbReference type="Proteomes" id="UP000215559">
    <property type="component" value="Unassembled WGS sequence"/>
</dbReference>
<dbReference type="FunFam" id="3.30.420.80:FF:000010">
    <property type="entry name" value="30S ribosomal protein S11"/>
    <property type="match status" value="1"/>
</dbReference>
<evidence type="ECO:0000256" key="6">
    <source>
        <dbReference type="ARBA" id="ARBA00035160"/>
    </source>
</evidence>
<keyword evidence="3 7" id="KW-0694">RNA-binding</keyword>
<evidence type="ECO:0000313" key="9">
    <source>
        <dbReference type="EMBL" id="OYD14553.1"/>
    </source>
</evidence>
<keyword evidence="5 7" id="KW-0687">Ribonucleoprotein</keyword>
<dbReference type="AlphaFoldDB" id="A0A235BPY3"/>
<dbReference type="Pfam" id="PF00411">
    <property type="entry name" value="Ribosomal_S11"/>
    <property type="match status" value="1"/>
</dbReference>
<evidence type="ECO:0000256" key="4">
    <source>
        <dbReference type="ARBA" id="ARBA00022980"/>
    </source>
</evidence>
<dbReference type="InterPro" id="IPR018102">
    <property type="entry name" value="Ribosomal_uS11_CS"/>
</dbReference>
<evidence type="ECO:0000256" key="7">
    <source>
        <dbReference type="HAMAP-Rule" id="MF_01310"/>
    </source>
</evidence>
<dbReference type="PANTHER" id="PTHR11759">
    <property type="entry name" value="40S RIBOSOMAL PROTEIN S14/30S RIBOSOMAL PROTEIN S11"/>
    <property type="match status" value="1"/>
</dbReference>
<gene>
    <name evidence="7" type="primary">rpsK</name>
    <name evidence="9" type="ORF">CH330_08380</name>
</gene>
<dbReference type="InterPro" id="IPR019981">
    <property type="entry name" value="Ribosomal_uS11_bac-type"/>
</dbReference>
<proteinExistence type="inferred from homology"/>
<keyword evidence="4 7" id="KW-0689">Ribosomal protein</keyword>
<organism evidence="9 10">
    <name type="scientific">candidate division WOR-3 bacterium JGI_Cruoil_03_51_56</name>
    <dbReference type="NCBI Taxonomy" id="1973747"/>
    <lineage>
        <taxon>Bacteria</taxon>
        <taxon>Bacteria division WOR-3</taxon>
    </lineage>
</organism>
<sequence>MARRPSKKRVPAQCVAHISTTFNNTMVTIADPQGAVVCWSSAGRVGFKGSKKGTPYAAGVCAEAAAREAESMGVRMVEVKINGPGPGREAAVRSLQNAGLDIVAIRDITPIPHNGCRPPKQRRV</sequence>
<dbReference type="Gene3D" id="3.30.420.80">
    <property type="entry name" value="Ribosomal protein S11"/>
    <property type="match status" value="1"/>
</dbReference>
<comment type="function">
    <text evidence="7">Located on the platform of the 30S subunit, it bridges several disparate RNA helices of the 16S rRNA. Forms part of the Shine-Dalgarno cleft in the 70S ribosome.</text>
</comment>